<dbReference type="AlphaFoldDB" id="A0A6A5ZFC6"/>
<proteinExistence type="predicted"/>
<dbReference type="Pfam" id="PF00551">
    <property type="entry name" value="Formyl_trans_N"/>
    <property type="match status" value="1"/>
</dbReference>
<dbReference type="OrthoDB" id="10268103at2759"/>
<dbReference type="EC" id="2.1.2.9" evidence="1"/>
<dbReference type="PANTHER" id="PTHR11138">
    <property type="entry name" value="METHIONYL-TRNA FORMYLTRANSFERASE"/>
    <property type="match status" value="1"/>
</dbReference>
<dbReference type="InterPro" id="IPR041711">
    <property type="entry name" value="Met-tRNA-FMT_N"/>
</dbReference>
<dbReference type="Gene3D" id="3.40.50.12230">
    <property type="match status" value="1"/>
</dbReference>
<evidence type="ECO:0000256" key="1">
    <source>
        <dbReference type="ARBA" id="ARBA00012261"/>
    </source>
</evidence>
<accession>A0A6A5ZFC6</accession>
<sequence>MLWRLPVSVRSLYIANCRSYSYSSKAVADPLKILFCGSDEFSIASLEAVHAAKLEEPQLVESIDVVHRPGKRTGRGLKVVRDVPIKHFAKDDLGLTTHEIDTFTGWTPPVPYNLVIAVSFGLFVPPRILCAAKYGGLNVHPSLLPDLRGPAPIHHTLLKKRKMTGVTIQTLHPKHFDHGTIIAQTPPPGLPLDVVPELTPAKLTSVLGKAGAKMLVDVLKNQAFLHPLRDHGWYGSTDNPIDHAEKITKQHRFVDHDNSIGEDVDRRNRVLGNLWCTLPNGKRVILDDIRLSNFPKPSRQEDDYQGKPGLMINANDDLVLRTGDGCELKIHACTVEAGRRGEGGETVKSALKKT</sequence>
<reference evidence="3" key="1">
    <citation type="journal article" date="2020" name="Stud. Mycol.">
        <title>101 Dothideomycetes genomes: a test case for predicting lifestyles and emergence of pathogens.</title>
        <authorList>
            <person name="Haridas S."/>
            <person name="Albert R."/>
            <person name="Binder M."/>
            <person name="Bloem J."/>
            <person name="Labutti K."/>
            <person name="Salamov A."/>
            <person name="Andreopoulos B."/>
            <person name="Baker S."/>
            <person name="Barry K."/>
            <person name="Bills G."/>
            <person name="Bluhm B."/>
            <person name="Cannon C."/>
            <person name="Castanera R."/>
            <person name="Culley D."/>
            <person name="Daum C."/>
            <person name="Ezra D."/>
            <person name="Gonzalez J."/>
            <person name="Henrissat B."/>
            <person name="Kuo A."/>
            <person name="Liang C."/>
            <person name="Lipzen A."/>
            <person name="Lutzoni F."/>
            <person name="Magnuson J."/>
            <person name="Mondo S."/>
            <person name="Nolan M."/>
            <person name="Ohm R."/>
            <person name="Pangilinan J."/>
            <person name="Park H.-J."/>
            <person name="Ramirez L."/>
            <person name="Alfaro M."/>
            <person name="Sun H."/>
            <person name="Tritt A."/>
            <person name="Yoshinaga Y."/>
            <person name="Zwiers L.-H."/>
            <person name="Turgeon B."/>
            <person name="Goodwin S."/>
            <person name="Spatafora J."/>
            <person name="Crous P."/>
            <person name="Grigoriev I."/>
        </authorList>
    </citation>
    <scope>NUCLEOTIDE SEQUENCE</scope>
    <source>
        <strain evidence="3">CBS 627.86</strain>
    </source>
</reference>
<dbReference type="GO" id="GO:0005739">
    <property type="term" value="C:mitochondrion"/>
    <property type="evidence" value="ECO:0007669"/>
    <property type="project" value="TreeGrafter"/>
</dbReference>
<evidence type="ECO:0000313" key="3">
    <source>
        <dbReference type="EMBL" id="KAF2117814.1"/>
    </source>
</evidence>
<dbReference type="CDD" id="cd08646">
    <property type="entry name" value="FMT_core_Met-tRNA-FMT_N"/>
    <property type="match status" value="1"/>
</dbReference>
<protein>
    <recommendedName>
        <fullName evidence="1">methionyl-tRNA formyltransferase</fullName>
        <ecNumber evidence="1">2.1.2.9</ecNumber>
    </recommendedName>
</protein>
<dbReference type="InterPro" id="IPR036477">
    <property type="entry name" value="Formyl_transf_N_sf"/>
</dbReference>
<name>A0A6A5ZFC6_9PLEO</name>
<keyword evidence="4" id="KW-1185">Reference proteome</keyword>
<keyword evidence="3" id="KW-0808">Transferase</keyword>
<evidence type="ECO:0000259" key="2">
    <source>
        <dbReference type="Pfam" id="PF00551"/>
    </source>
</evidence>
<organism evidence="3 4">
    <name type="scientific">Lophiotrema nucula</name>
    <dbReference type="NCBI Taxonomy" id="690887"/>
    <lineage>
        <taxon>Eukaryota</taxon>
        <taxon>Fungi</taxon>
        <taxon>Dikarya</taxon>
        <taxon>Ascomycota</taxon>
        <taxon>Pezizomycotina</taxon>
        <taxon>Dothideomycetes</taxon>
        <taxon>Pleosporomycetidae</taxon>
        <taxon>Pleosporales</taxon>
        <taxon>Lophiotremataceae</taxon>
        <taxon>Lophiotrema</taxon>
    </lineage>
</organism>
<dbReference type="PANTHER" id="PTHR11138:SF5">
    <property type="entry name" value="METHIONYL-TRNA FORMYLTRANSFERASE, MITOCHONDRIAL"/>
    <property type="match status" value="1"/>
</dbReference>
<dbReference type="InterPro" id="IPR002376">
    <property type="entry name" value="Formyl_transf_N"/>
</dbReference>
<feature type="domain" description="Formyl transferase N-terminal" evidence="2">
    <location>
        <begin position="32"/>
        <end position="219"/>
    </location>
</feature>
<dbReference type="EMBL" id="ML977318">
    <property type="protein sequence ID" value="KAF2117814.1"/>
    <property type="molecule type" value="Genomic_DNA"/>
</dbReference>
<dbReference type="SUPFAM" id="SSF53328">
    <property type="entry name" value="Formyltransferase"/>
    <property type="match status" value="1"/>
</dbReference>
<dbReference type="GO" id="GO:0004479">
    <property type="term" value="F:methionyl-tRNA formyltransferase activity"/>
    <property type="evidence" value="ECO:0007669"/>
    <property type="project" value="UniProtKB-EC"/>
</dbReference>
<evidence type="ECO:0000313" key="4">
    <source>
        <dbReference type="Proteomes" id="UP000799770"/>
    </source>
</evidence>
<dbReference type="Proteomes" id="UP000799770">
    <property type="component" value="Unassembled WGS sequence"/>
</dbReference>
<gene>
    <name evidence="3" type="ORF">BDV96DRAFT_489041</name>
</gene>